<protein>
    <submittedName>
        <fullName evidence="1">Uncharacterized protein</fullName>
    </submittedName>
</protein>
<name>A0A804MFF5_MAIZE</name>
<dbReference type="InParanoid" id="A0A804MFF5"/>
<dbReference type="Gramene" id="Zm00001eb081400_T001">
    <property type="protein sequence ID" value="Zm00001eb081400_P001"/>
    <property type="gene ID" value="Zm00001eb081400"/>
</dbReference>
<dbReference type="EnsemblPlants" id="Zm00001eb081400_T001">
    <property type="protein sequence ID" value="Zm00001eb081400_P001"/>
    <property type="gene ID" value="Zm00001eb081400"/>
</dbReference>
<dbReference type="Proteomes" id="UP000007305">
    <property type="component" value="Chromosome 2"/>
</dbReference>
<reference evidence="1" key="3">
    <citation type="submission" date="2021-05" db="UniProtKB">
        <authorList>
            <consortium name="EnsemblPlants"/>
        </authorList>
    </citation>
    <scope>IDENTIFICATION</scope>
    <source>
        <strain evidence="1">cv. B73</strain>
    </source>
</reference>
<organism evidence="1 2">
    <name type="scientific">Zea mays</name>
    <name type="common">Maize</name>
    <dbReference type="NCBI Taxonomy" id="4577"/>
    <lineage>
        <taxon>Eukaryota</taxon>
        <taxon>Viridiplantae</taxon>
        <taxon>Streptophyta</taxon>
        <taxon>Embryophyta</taxon>
        <taxon>Tracheophyta</taxon>
        <taxon>Spermatophyta</taxon>
        <taxon>Magnoliopsida</taxon>
        <taxon>Liliopsida</taxon>
        <taxon>Poales</taxon>
        <taxon>Poaceae</taxon>
        <taxon>PACMAD clade</taxon>
        <taxon>Panicoideae</taxon>
        <taxon>Andropogonodae</taxon>
        <taxon>Andropogoneae</taxon>
        <taxon>Tripsacinae</taxon>
        <taxon>Zea</taxon>
    </lineage>
</organism>
<keyword evidence="2" id="KW-1185">Reference proteome</keyword>
<accession>A0A804MFF5</accession>
<proteinExistence type="predicted"/>
<sequence>MTRAHLPAAAQRRPTVALLLGLALAFCLAVLSIQFSFYAAPGAPGRRLDLDADDVRDLAGFQAGGWIWTPTTCATSRGSSPASSSVWEGVEDEIDEACRRVRRTIDLPDRCELRRTSFGSWRLYRRFSFASMGAPPWGRHVRSSSLSTK</sequence>
<evidence type="ECO:0000313" key="2">
    <source>
        <dbReference type="Proteomes" id="UP000007305"/>
    </source>
</evidence>
<dbReference type="AlphaFoldDB" id="A0A804MFF5"/>
<reference evidence="2" key="1">
    <citation type="submission" date="2015-12" db="EMBL/GenBank/DDBJ databases">
        <title>Update maize B73 reference genome by single molecule sequencing technologies.</title>
        <authorList>
            <consortium name="Maize Genome Sequencing Project"/>
            <person name="Ware D."/>
        </authorList>
    </citation>
    <scope>NUCLEOTIDE SEQUENCE [LARGE SCALE GENOMIC DNA]</scope>
    <source>
        <strain evidence="2">cv. B73</strain>
    </source>
</reference>
<evidence type="ECO:0000313" key="1">
    <source>
        <dbReference type="EnsemblPlants" id="Zm00001eb081400_P001"/>
    </source>
</evidence>
<reference evidence="1" key="2">
    <citation type="submission" date="2019-07" db="EMBL/GenBank/DDBJ databases">
        <authorList>
            <person name="Seetharam A."/>
            <person name="Woodhouse M."/>
            <person name="Cannon E."/>
        </authorList>
    </citation>
    <scope>NUCLEOTIDE SEQUENCE [LARGE SCALE GENOMIC DNA]</scope>
    <source>
        <strain evidence="1">cv. B73</strain>
    </source>
</reference>